<evidence type="ECO:0000256" key="1">
    <source>
        <dbReference type="SAM" id="Phobius"/>
    </source>
</evidence>
<evidence type="ECO:0000313" key="3">
    <source>
        <dbReference type="Proteomes" id="UP001164746"/>
    </source>
</evidence>
<dbReference type="Proteomes" id="UP001164746">
    <property type="component" value="Chromosome 10"/>
</dbReference>
<dbReference type="InterPro" id="IPR052108">
    <property type="entry name" value="MEGF/SIB"/>
</dbReference>
<name>A0ABY7F3G5_MYAAR</name>
<reference evidence="2" key="1">
    <citation type="submission" date="2022-11" db="EMBL/GenBank/DDBJ databases">
        <title>Centuries of genome instability and evolution in soft-shell clam transmissible cancer (bioRxiv).</title>
        <authorList>
            <person name="Hart S.F.M."/>
            <person name="Yonemitsu M.A."/>
            <person name="Giersch R.M."/>
            <person name="Beal B.F."/>
            <person name="Arriagada G."/>
            <person name="Davis B.W."/>
            <person name="Ostrander E.A."/>
            <person name="Goff S.P."/>
            <person name="Metzger M.J."/>
        </authorList>
    </citation>
    <scope>NUCLEOTIDE SEQUENCE</scope>
    <source>
        <strain evidence="2">MELC-2E11</strain>
        <tissue evidence="2">Siphon/mantle</tissue>
    </source>
</reference>
<sequence length="334" mass="36099">MGVKMDTGATSVTKNASTLIVSDVHAIMATIASVGKDITDSIVSLGVELIVIHVTKPKDAFLAKEGYCHECVPGQYGPMCEQSCPKMCNTCKNETNCVSCNGGFFGESCKKQCPDGCKSNTCRNKDGSCFTCKHGYFGKSCGSTCPESCQKLAEGGIFHTLMDNVTNVICIASIINAIRLREDVFKDAIKGTGIKHVTKSVIQNVYIAIKQMDLIETEKQNWSIAALGVGIAGGVVVLAAIVVVGLFFLRRRRVNLKIISKAHEKEPENVLEMYAKVNNGRTTRAENAKGDTDNYHSVTVIGMPNYQSPSTNWSGNERTPILTEDNLEIGKVAI</sequence>
<dbReference type="PANTHER" id="PTHR24035:SF109">
    <property type="entry name" value="PROTEIN DRAPER"/>
    <property type="match status" value="1"/>
</dbReference>
<evidence type="ECO:0000313" key="2">
    <source>
        <dbReference type="EMBL" id="WAR16680.1"/>
    </source>
</evidence>
<dbReference type="PANTHER" id="PTHR24035">
    <property type="entry name" value="MULTIPLE EPIDERMAL GROWTH FACTOR-LIKE DOMAINS PROTEIN"/>
    <property type="match status" value="1"/>
</dbReference>
<dbReference type="SUPFAM" id="SSF57184">
    <property type="entry name" value="Growth factor receptor domain"/>
    <property type="match status" value="1"/>
</dbReference>
<accession>A0ABY7F3G5</accession>
<dbReference type="InterPro" id="IPR009030">
    <property type="entry name" value="Growth_fac_rcpt_cys_sf"/>
</dbReference>
<feature type="transmembrane region" description="Helical" evidence="1">
    <location>
        <begin position="222"/>
        <end position="249"/>
    </location>
</feature>
<keyword evidence="1" id="KW-1133">Transmembrane helix</keyword>
<gene>
    <name evidence="2" type="ORF">MAR_031274</name>
</gene>
<dbReference type="EMBL" id="CP111021">
    <property type="protein sequence ID" value="WAR16680.1"/>
    <property type="molecule type" value="Genomic_DNA"/>
</dbReference>
<organism evidence="2 3">
    <name type="scientific">Mya arenaria</name>
    <name type="common">Soft-shell clam</name>
    <dbReference type="NCBI Taxonomy" id="6604"/>
    <lineage>
        <taxon>Eukaryota</taxon>
        <taxon>Metazoa</taxon>
        <taxon>Spiralia</taxon>
        <taxon>Lophotrochozoa</taxon>
        <taxon>Mollusca</taxon>
        <taxon>Bivalvia</taxon>
        <taxon>Autobranchia</taxon>
        <taxon>Heteroconchia</taxon>
        <taxon>Euheterodonta</taxon>
        <taxon>Imparidentia</taxon>
        <taxon>Neoheterodontei</taxon>
        <taxon>Myida</taxon>
        <taxon>Myoidea</taxon>
        <taxon>Myidae</taxon>
        <taxon>Mya</taxon>
    </lineage>
</organism>
<proteinExistence type="predicted"/>
<keyword evidence="3" id="KW-1185">Reference proteome</keyword>
<protein>
    <submittedName>
        <fullName evidence="2">TIE2-like protein</fullName>
    </submittedName>
</protein>
<keyword evidence="1" id="KW-0472">Membrane</keyword>
<keyword evidence="1" id="KW-0812">Transmembrane</keyword>